<dbReference type="STRING" id="1077348.A0A2G8S0W9"/>
<gene>
    <name evidence="10" type="ORF">GSI_10564</name>
</gene>
<evidence type="ECO:0000256" key="2">
    <source>
        <dbReference type="ARBA" id="ARBA00005300"/>
    </source>
</evidence>
<proteinExistence type="inferred from homology"/>
<dbReference type="Gene3D" id="3.30.420.10">
    <property type="entry name" value="Ribonuclease H-like superfamily/Ribonuclease H"/>
    <property type="match status" value="1"/>
</dbReference>
<dbReference type="InterPro" id="IPR002156">
    <property type="entry name" value="RNaseH_domain"/>
</dbReference>
<keyword evidence="11" id="KW-1185">Reference proteome</keyword>
<evidence type="ECO:0000256" key="5">
    <source>
        <dbReference type="ARBA" id="ARBA00022723"/>
    </source>
</evidence>
<evidence type="ECO:0000256" key="6">
    <source>
        <dbReference type="ARBA" id="ARBA00022759"/>
    </source>
</evidence>
<dbReference type="PROSITE" id="PS50879">
    <property type="entry name" value="RNASE_H_1"/>
    <property type="match status" value="1"/>
</dbReference>
<dbReference type="OrthoDB" id="245563at2759"/>
<dbReference type="EC" id="3.1.26.4" evidence="3"/>
<dbReference type="InterPro" id="IPR050092">
    <property type="entry name" value="RNase_H"/>
</dbReference>
<feature type="compositionally biased region" description="Low complexity" evidence="8">
    <location>
        <begin position="69"/>
        <end position="82"/>
    </location>
</feature>
<dbReference type="EMBL" id="AYKW01000034">
    <property type="protein sequence ID" value="PIL27416.1"/>
    <property type="molecule type" value="Genomic_DNA"/>
</dbReference>
<dbReference type="AlphaFoldDB" id="A0A2G8S0W9"/>
<dbReference type="Pfam" id="PF01693">
    <property type="entry name" value="Cauli_VI"/>
    <property type="match status" value="1"/>
</dbReference>
<dbReference type="GO" id="GO:0003676">
    <property type="term" value="F:nucleic acid binding"/>
    <property type="evidence" value="ECO:0007669"/>
    <property type="project" value="InterPro"/>
</dbReference>
<keyword evidence="4" id="KW-0540">Nuclease</keyword>
<reference evidence="10 11" key="1">
    <citation type="journal article" date="2015" name="Sci. Rep.">
        <title>Chromosome-level genome map provides insights into diverse defense mechanisms in the medicinal fungus Ganoderma sinense.</title>
        <authorList>
            <person name="Zhu Y."/>
            <person name="Xu J."/>
            <person name="Sun C."/>
            <person name="Zhou S."/>
            <person name="Xu H."/>
            <person name="Nelson D.R."/>
            <person name="Qian J."/>
            <person name="Song J."/>
            <person name="Luo H."/>
            <person name="Xiang L."/>
            <person name="Li Y."/>
            <person name="Xu Z."/>
            <person name="Ji A."/>
            <person name="Wang L."/>
            <person name="Lu S."/>
            <person name="Hayward A."/>
            <person name="Sun W."/>
            <person name="Li X."/>
            <person name="Schwartz D.C."/>
            <person name="Wang Y."/>
            <person name="Chen S."/>
        </authorList>
    </citation>
    <scope>NUCLEOTIDE SEQUENCE [LARGE SCALE GENOMIC DNA]</scope>
    <source>
        <strain evidence="10 11">ZZ0214-1</strain>
    </source>
</reference>
<feature type="region of interest" description="Disordered" evidence="8">
    <location>
        <begin position="38"/>
        <end position="122"/>
    </location>
</feature>
<evidence type="ECO:0000256" key="7">
    <source>
        <dbReference type="ARBA" id="ARBA00022801"/>
    </source>
</evidence>
<evidence type="ECO:0000256" key="1">
    <source>
        <dbReference type="ARBA" id="ARBA00000077"/>
    </source>
</evidence>
<dbReference type="InterPro" id="IPR011320">
    <property type="entry name" value="RNase_H1_N"/>
</dbReference>
<dbReference type="GO" id="GO:0046872">
    <property type="term" value="F:metal ion binding"/>
    <property type="evidence" value="ECO:0007669"/>
    <property type="project" value="UniProtKB-KW"/>
</dbReference>
<dbReference type="InterPro" id="IPR012337">
    <property type="entry name" value="RNaseH-like_sf"/>
</dbReference>
<organism evidence="10 11">
    <name type="scientific">Ganoderma sinense ZZ0214-1</name>
    <dbReference type="NCBI Taxonomy" id="1077348"/>
    <lineage>
        <taxon>Eukaryota</taxon>
        <taxon>Fungi</taxon>
        <taxon>Dikarya</taxon>
        <taxon>Basidiomycota</taxon>
        <taxon>Agaricomycotina</taxon>
        <taxon>Agaricomycetes</taxon>
        <taxon>Polyporales</taxon>
        <taxon>Polyporaceae</taxon>
        <taxon>Ganoderma</taxon>
    </lineage>
</organism>
<keyword evidence="7" id="KW-0378">Hydrolase</keyword>
<dbReference type="InterPro" id="IPR036397">
    <property type="entry name" value="RNaseH_sf"/>
</dbReference>
<dbReference type="PANTHER" id="PTHR10642:SF26">
    <property type="entry name" value="RIBONUCLEASE H1"/>
    <property type="match status" value="1"/>
</dbReference>
<name>A0A2G8S0W9_9APHY</name>
<evidence type="ECO:0000313" key="10">
    <source>
        <dbReference type="EMBL" id="PIL27416.1"/>
    </source>
</evidence>
<feature type="compositionally biased region" description="Polar residues" evidence="8">
    <location>
        <begin position="106"/>
        <end position="122"/>
    </location>
</feature>
<evidence type="ECO:0000259" key="9">
    <source>
        <dbReference type="PROSITE" id="PS50879"/>
    </source>
</evidence>
<dbReference type="Gene3D" id="3.40.970.10">
    <property type="entry name" value="Ribonuclease H1, N-terminal domain"/>
    <property type="match status" value="1"/>
</dbReference>
<accession>A0A2G8S0W9</accession>
<evidence type="ECO:0000313" key="11">
    <source>
        <dbReference type="Proteomes" id="UP000230002"/>
    </source>
</evidence>
<dbReference type="GO" id="GO:0004523">
    <property type="term" value="F:RNA-DNA hybrid ribonuclease activity"/>
    <property type="evidence" value="ECO:0007669"/>
    <property type="project" value="UniProtKB-EC"/>
</dbReference>
<keyword evidence="6" id="KW-0255">Endonuclease</keyword>
<keyword evidence="5" id="KW-0479">Metal-binding</keyword>
<comment type="caution">
    <text evidence="10">The sequence shown here is derived from an EMBL/GenBank/DDBJ whole genome shotgun (WGS) entry which is preliminary data.</text>
</comment>
<dbReference type="InterPro" id="IPR037056">
    <property type="entry name" value="RNase_H1_N_sf"/>
</dbReference>
<evidence type="ECO:0000256" key="3">
    <source>
        <dbReference type="ARBA" id="ARBA00012180"/>
    </source>
</evidence>
<dbReference type="CDD" id="cd09280">
    <property type="entry name" value="RNase_HI_eukaryote_like"/>
    <property type="match status" value="1"/>
</dbReference>
<protein>
    <recommendedName>
        <fullName evidence="3">ribonuclease H</fullName>
        <ecNumber evidence="3">3.1.26.4</ecNumber>
    </recommendedName>
</protein>
<dbReference type="PANTHER" id="PTHR10642">
    <property type="entry name" value="RIBONUCLEASE H1"/>
    <property type="match status" value="1"/>
</dbReference>
<feature type="domain" description="RNase H type-1" evidence="9">
    <location>
        <begin position="125"/>
        <end position="282"/>
    </location>
</feature>
<comment type="catalytic activity">
    <reaction evidence="1">
        <text>Endonucleolytic cleavage to 5'-phosphomonoester.</text>
        <dbReference type="EC" id="3.1.26.4"/>
    </reaction>
</comment>
<dbReference type="GO" id="GO:0043137">
    <property type="term" value="P:DNA replication, removal of RNA primer"/>
    <property type="evidence" value="ECO:0007669"/>
    <property type="project" value="TreeGrafter"/>
</dbReference>
<evidence type="ECO:0000256" key="4">
    <source>
        <dbReference type="ARBA" id="ARBA00022722"/>
    </source>
</evidence>
<sequence length="384" mass="41745">MTARSDCEAQVINFKGAKYKKFLHAADAELWVHQNAVGPYATPKTSPVAAPNAAPQVGVNSPETREPSSPRAPSSKAASSSAKTRDTSPSLRGGERAISEELQVIPQHSTQSSTGSRESITTTMSSNTLIVYTDGSCRGNGKVGNISERCPGQQTNNRAELIAIIRVLETTPRDRPILIKSDSEYSIKSMTEWIWTWKARGWRTSSGSAVLNLPVIKYLDILLEERRRVLKQSVGPYYSALRYASNAAISNSPPQVEFDKVPAHSGLEGNEGADILAKAGATLPPVPDLDWEALSQKAEPATSSAEQEATSIVNPPQQCQPCVVDNIATVVSVAGYVDLFNLNLNLRFHFWTVDAKISQEEKEAFAACWLDDDDFLREAQEAGL</sequence>
<evidence type="ECO:0000256" key="8">
    <source>
        <dbReference type="SAM" id="MobiDB-lite"/>
    </source>
</evidence>
<dbReference type="SUPFAM" id="SSF53098">
    <property type="entry name" value="Ribonuclease H-like"/>
    <property type="match status" value="1"/>
</dbReference>
<dbReference type="Pfam" id="PF00075">
    <property type="entry name" value="RNase_H"/>
    <property type="match status" value="1"/>
</dbReference>
<dbReference type="Proteomes" id="UP000230002">
    <property type="component" value="Unassembled WGS sequence"/>
</dbReference>
<comment type="similarity">
    <text evidence="2">Belongs to the RNase H family.</text>
</comment>